<keyword evidence="8" id="KW-1015">Disulfide bond</keyword>
<dbReference type="InterPro" id="IPR001929">
    <property type="entry name" value="Germin"/>
</dbReference>
<evidence type="ECO:0000256" key="8">
    <source>
        <dbReference type="PIRSR" id="PIRSR601929-3"/>
    </source>
</evidence>
<evidence type="ECO:0000256" key="7">
    <source>
        <dbReference type="PIRSR" id="PIRSR601929-2"/>
    </source>
</evidence>
<comment type="subcellular location">
    <subcellularLocation>
        <location evidence="1 9">Secreted</location>
        <location evidence="1 9">Extracellular space</location>
        <location evidence="1 9">Apoplast</location>
    </subcellularLocation>
</comment>
<evidence type="ECO:0000256" key="3">
    <source>
        <dbReference type="ARBA" id="ARBA00022523"/>
    </source>
</evidence>
<protein>
    <recommendedName>
        <fullName evidence="9">Germin-like protein</fullName>
    </recommendedName>
</protein>
<keyword evidence="9" id="KW-0732">Signal</keyword>
<feature type="chain" id="PRO_5025710435" description="Germin-like protein" evidence="9">
    <location>
        <begin position="32"/>
        <end position="186"/>
    </location>
</feature>
<dbReference type="SMART" id="SM00835">
    <property type="entry name" value="Cupin_1"/>
    <property type="match status" value="1"/>
</dbReference>
<dbReference type="GO" id="GO:0030145">
    <property type="term" value="F:manganese ion binding"/>
    <property type="evidence" value="ECO:0007669"/>
    <property type="project" value="UniProtKB-UniRule"/>
</dbReference>
<name>A0A6A4MJW7_9ERIC</name>
<dbReference type="Proteomes" id="UP000428333">
    <property type="component" value="Linkage Group LG01"/>
</dbReference>
<evidence type="ECO:0000256" key="5">
    <source>
        <dbReference type="ARBA" id="ARBA00022723"/>
    </source>
</evidence>
<evidence type="ECO:0000256" key="4">
    <source>
        <dbReference type="ARBA" id="ARBA00022525"/>
    </source>
</evidence>
<proteinExistence type="inferred from homology"/>
<evidence type="ECO:0000256" key="6">
    <source>
        <dbReference type="ARBA" id="ARBA00023211"/>
    </source>
</evidence>
<feature type="non-terminal residue" evidence="11">
    <location>
        <position position="1"/>
    </location>
</feature>
<evidence type="ECO:0000313" key="11">
    <source>
        <dbReference type="EMBL" id="KAE9467334.1"/>
    </source>
</evidence>
<dbReference type="GO" id="GO:0048046">
    <property type="term" value="C:apoplast"/>
    <property type="evidence" value="ECO:0007669"/>
    <property type="project" value="UniProtKB-SubCell"/>
</dbReference>
<keyword evidence="3 9" id="KW-0052">Apoplast</keyword>
<comment type="similarity">
    <text evidence="2 9">Belongs to the germin family.</text>
</comment>
<dbReference type="CDD" id="cd02241">
    <property type="entry name" value="cupin_OxOx"/>
    <property type="match status" value="1"/>
</dbReference>
<evidence type="ECO:0000313" key="12">
    <source>
        <dbReference type="Proteomes" id="UP000428333"/>
    </source>
</evidence>
<dbReference type="OrthoDB" id="1921208at2759"/>
<feature type="domain" description="Cupin type-1" evidence="10">
    <location>
        <begin position="69"/>
        <end position="178"/>
    </location>
</feature>
<dbReference type="Gene3D" id="2.60.120.10">
    <property type="entry name" value="Jelly Rolls"/>
    <property type="match status" value="2"/>
</dbReference>
<dbReference type="InterPro" id="IPR006045">
    <property type="entry name" value="Cupin_1"/>
</dbReference>
<comment type="caution">
    <text evidence="11">The sequence shown here is derived from an EMBL/GenBank/DDBJ whole genome shotgun (WGS) entry which is preliminary data.</text>
</comment>
<dbReference type="AlphaFoldDB" id="A0A6A4MJW7"/>
<organism evidence="11 12">
    <name type="scientific">Rhododendron williamsianum</name>
    <dbReference type="NCBI Taxonomy" id="262921"/>
    <lineage>
        <taxon>Eukaryota</taxon>
        <taxon>Viridiplantae</taxon>
        <taxon>Streptophyta</taxon>
        <taxon>Embryophyta</taxon>
        <taxon>Tracheophyta</taxon>
        <taxon>Spermatophyta</taxon>
        <taxon>Magnoliopsida</taxon>
        <taxon>eudicotyledons</taxon>
        <taxon>Gunneridae</taxon>
        <taxon>Pentapetalae</taxon>
        <taxon>asterids</taxon>
        <taxon>Ericales</taxon>
        <taxon>Ericaceae</taxon>
        <taxon>Ericoideae</taxon>
        <taxon>Rhodoreae</taxon>
        <taxon>Rhododendron</taxon>
    </lineage>
</organism>
<feature type="signal peptide" evidence="9">
    <location>
        <begin position="1"/>
        <end position="31"/>
    </location>
</feature>
<keyword evidence="12" id="KW-1185">Reference proteome</keyword>
<dbReference type="SUPFAM" id="SSF51182">
    <property type="entry name" value="RmlC-like cupins"/>
    <property type="match status" value="1"/>
</dbReference>
<dbReference type="InterPro" id="IPR011051">
    <property type="entry name" value="RmlC_Cupin_sf"/>
</dbReference>
<dbReference type="InterPro" id="IPR014710">
    <property type="entry name" value="RmlC-like_jellyroll"/>
</dbReference>
<sequence length="186" mass="19990">MGAMITLSSSRTQLIFYLIVLLLSPFPNSSADPDPLQDFCVADLKSSTSANGFPCKLSSEVTSDDFFFDGLVKEGNTSNAFGGVSLRGVLRFRVLVGFVSTANVFYSRVLRGGEMFVVPKGLVHFQMNVGEGKALIFTAFNSELPGAVVLPLTLFGSKPSVPIDVLTKAFQVDEDVVNGIKSKFGF</sequence>
<reference evidence="11 12" key="1">
    <citation type="journal article" date="2019" name="Genome Biol. Evol.">
        <title>The Rhododendron genome and chromosomal organization provide insight into shared whole-genome duplications across the heath family (Ericaceae).</title>
        <authorList>
            <person name="Soza V.L."/>
            <person name="Lindsley D."/>
            <person name="Waalkes A."/>
            <person name="Ramage E."/>
            <person name="Patwardhan R.P."/>
            <person name="Burton J.N."/>
            <person name="Adey A."/>
            <person name="Kumar A."/>
            <person name="Qiu R."/>
            <person name="Shendure J."/>
            <person name="Hall B."/>
        </authorList>
    </citation>
    <scope>NUCLEOTIDE SEQUENCE [LARGE SCALE GENOMIC DNA]</scope>
    <source>
        <strain evidence="11">RSF 1966-606</strain>
    </source>
</reference>
<dbReference type="EMBL" id="QEFC01000037">
    <property type="protein sequence ID" value="KAE9467334.1"/>
    <property type="molecule type" value="Genomic_DNA"/>
</dbReference>
<evidence type="ECO:0000256" key="1">
    <source>
        <dbReference type="ARBA" id="ARBA00004271"/>
    </source>
</evidence>
<evidence type="ECO:0000256" key="2">
    <source>
        <dbReference type="ARBA" id="ARBA00007456"/>
    </source>
</evidence>
<feature type="binding site" evidence="7">
    <location>
        <position position="124"/>
    </location>
    <ligand>
        <name>Mn(2+)</name>
        <dbReference type="ChEBI" id="CHEBI:29035"/>
    </ligand>
</feature>
<evidence type="ECO:0000256" key="9">
    <source>
        <dbReference type="RuleBase" id="RU366015"/>
    </source>
</evidence>
<gene>
    <name evidence="11" type="ORF">C3L33_00771</name>
</gene>
<dbReference type="PANTHER" id="PTHR31238">
    <property type="entry name" value="GERMIN-LIKE PROTEIN SUBFAMILY 3 MEMBER 3"/>
    <property type="match status" value="1"/>
</dbReference>
<dbReference type="Pfam" id="PF00190">
    <property type="entry name" value="Cupin_1"/>
    <property type="match status" value="1"/>
</dbReference>
<keyword evidence="5 7" id="KW-0479">Metal-binding</keyword>
<keyword evidence="4 9" id="KW-0964">Secreted</keyword>
<feature type="disulfide bond" evidence="8">
    <location>
        <begin position="40"/>
        <end position="55"/>
    </location>
</feature>
<keyword evidence="6 7" id="KW-0464">Manganese</keyword>
<accession>A0A6A4MJW7</accession>
<evidence type="ECO:0000259" key="10">
    <source>
        <dbReference type="SMART" id="SM00835"/>
    </source>
</evidence>
<dbReference type="PRINTS" id="PR00325">
    <property type="entry name" value="GERMIN"/>
</dbReference>